<organism evidence="8 9">
    <name type="scientific">Candidatus Zambryskibacteria bacterium RIFCSPHIGHO2_01_FULL_49_18</name>
    <dbReference type="NCBI Taxonomy" id="1802740"/>
    <lineage>
        <taxon>Bacteria</taxon>
        <taxon>Candidatus Zambryskiibacteriota</taxon>
    </lineage>
</organism>
<dbReference type="Gene3D" id="3.30.920.30">
    <property type="entry name" value="Hypothetical protein"/>
    <property type="match status" value="1"/>
</dbReference>
<evidence type="ECO:0008006" key="10">
    <source>
        <dbReference type="Google" id="ProtNLM"/>
    </source>
</evidence>
<dbReference type="AlphaFoldDB" id="A0A1G2T4N1"/>
<keyword evidence="5" id="KW-0378">Hydrolase</keyword>
<dbReference type="Proteomes" id="UP000178612">
    <property type="component" value="Unassembled WGS sequence"/>
</dbReference>
<dbReference type="InterPro" id="IPR012933">
    <property type="entry name" value="HicA_mRNA_interferase"/>
</dbReference>
<proteinExistence type="inferred from homology"/>
<evidence type="ECO:0000256" key="2">
    <source>
        <dbReference type="ARBA" id="ARBA00022649"/>
    </source>
</evidence>
<dbReference type="GO" id="GO:0004519">
    <property type="term" value="F:endonuclease activity"/>
    <property type="evidence" value="ECO:0007669"/>
    <property type="project" value="UniProtKB-KW"/>
</dbReference>
<accession>A0A1G2T4N1</accession>
<sequence>MPQLPILSGRILIKIFIRIGYIIVNTKGSHVRLHHVARRPITIPSYKTISRGLLRQILRQADILPAEFLKMFK</sequence>
<keyword evidence="3" id="KW-0540">Nuclease</keyword>
<dbReference type="Pfam" id="PF07927">
    <property type="entry name" value="HicA_toxin"/>
    <property type="match status" value="1"/>
</dbReference>
<comment type="similarity">
    <text evidence="1">Belongs to the HicA mRNA interferase family.</text>
</comment>
<keyword evidence="2" id="KW-1277">Toxin-antitoxin system</keyword>
<evidence type="ECO:0000256" key="6">
    <source>
        <dbReference type="ARBA" id="ARBA00022884"/>
    </source>
</evidence>
<evidence type="ECO:0000256" key="5">
    <source>
        <dbReference type="ARBA" id="ARBA00022801"/>
    </source>
</evidence>
<keyword evidence="4" id="KW-0255">Endonuclease</keyword>
<dbReference type="EMBL" id="MHVJ01000011">
    <property type="protein sequence ID" value="OHA91551.1"/>
    <property type="molecule type" value="Genomic_DNA"/>
</dbReference>
<dbReference type="InterPro" id="IPR038570">
    <property type="entry name" value="HicA_sf"/>
</dbReference>
<evidence type="ECO:0000256" key="1">
    <source>
        <dbReference type="ARBA" id="ARBA00006620"/>
    </source>
</evidence>
<dbReference type="GO" id="GO:0003729">
    <property type="term" value="F:mRNA binding"/>
    <property type="evidence" value="ECO:0007669"/>
    <property type="project" value="InterPro"/>
</dbReference>
<gene>
    <name evidence="8" type="ORF">A2758_00325</name>
</gene>
<reference evidence="8 9" key="1">
    <citation type="journal article" date="2016" name="Nat. Commun.">
        <title>Thousands of microbial genomes shed light on interconnected biogeochemical processes in an aquifer system.</title>
        <authorList>
            <person name="Anantharaman K."/>
            <person name="Brown C.T."/>
            <person name="Hug L.A."/>
            <person name="Sharon I."/>
            <person name="Castelle C.J."/>
            <person name="Probst A.J."/>
            <person name="Thomas B.C."/>
            <person name="Singh A."/>
            <person name="Wilkins M.J."/>
            <person name="Karaoz U."/>
            <person name="Brodie E.L."/>
            <person name="Williams K.H."/>
            <person name="Hubbard S.S."/>
            <person name="Banfield J.F."/>
        </authorList>
    </citation>
    <scope>NUCLEOTIDE SEQUENCE [LARGE SCALE GENOMIC DNA]</scope>
</reference>
<evidence type="ECO:0000313" key="8">
    <source>
        <dbReference type="EMBL" id="OHA91551.1"/>
    </source>
</evidence>
<name>A0A1G2T4N1_9BACT</name>
<evidence type="ECO:0000313" key="9">
    <source>
        <dbReference type="Proteomes" id="UP000178612"/>
    </source>
</evidence>
<comment type="caution">
    <text evidence="8">The sequence shown here is derived from an EMBL/GenBank/DDBJ whole genome shotgun (WGS) entry which is preliminary data.</text>
</comment>
<dbReference type="GO" id="GO:0016787">
    <property type="term" value="F:hydrolase activity"/>
    <property type="evidence" value="ECO:0007669"/>
    <property type="project" value="UniProtKB-KW"/>
</dbReference>
<evidence type="ECO:0000256" key="4">
    <source>
        <dbReference type="ARBA" id="ARBA00022759"/>
    </source>
</evidence>
<keyword evidence="6" id="KW-0694">RNA-binding</keyword>
<keyword evidence="7" id="KW-0346">Stress response</keyword>
<dbReference type="SUPFAM" id="SSF54786">
    <property type="entry name" value="YcfA/nrd intein domain"/>
    <property type="match status" value="1"/>
</dbReference>
<protein>
    <recommendedName>
        <fullName evidence="10">Addiction module toxin, HicA family</fullName>
    </recommendedName>
</protein>
<evidence type="ECO:0000256" key="3">
    <source>
        <dbReference type="ARBA" id="ARBA00022722"/>
    </source>
</evidence>
<evidence type="ECO:0000256" key="7">
    <source>
        <dbReference type="ARBA" id="ARBA00023016"/>
    </source>
</evidence>